<protein>
    <recommendedName>
        <fullName evidence="4">DUF3124 domain-containing protein</fullName>
    </recommendedName>
</protein>
<organism evidence="2 3">
    <name type="scientific">Oryzomicrobium terrae</name>
    <dbReference type="NCBI Taxonomy" id="1735038"/>
    <lineage>
        <taxon>Bacteria</taxon>
        <taxon>Pseudomonadati</taxon>
        <taxon>Pseudomonadota</taxon>
        <taxon>Betaproteobacteria</taxon>
        <taxon>Rhodocyclales</taxon>
        <taxon>Rhodocyclaceae</taxon>
        <taxon>Oryzomicrobium</taxon>
    </lineage>
</organism>
<sequence length="168" mass="18594">MTRPPSSPLRRRFALGTAIALLLGGSLAQAQEAPALSRGQTLYLPVYSHLWHGNRDKQGRPEIVYLSALVSIRNTDPTRPLRVTQARYYDTAGKSLRDFVSQPQTVPPLGTLELFIERREAEGGSGANFLIRWQADAAINPPLVEAVHTDLYGNRAISFNTQARQISE</sequence>
<accession>A0A5C1E906</accession>
<dbReference type="Proteomes" id="UP000323671">
    <property type="component" value="Chromosome"/>
</dbReference>
<dbReference type="InterPro" id="IPR021471">
    <property type="entry name" value="DUF3124"/>
</dbReference>
<dbReference type="Pfam" id="PF11322">
    <property type="entry name" value="DUF3124"/>
    <property type="match status" value="1"/>
</dbReference>
<evidence type="ECO:0000313" key="2">
    <source>
        <dbReference type="EMBL" id="QEL65446.1"/>
    </source>
</evidence>
<dbReference type="KEGG" id="otr:OTERR_19700"/>
<proteinExistence type="predicted"/>
<gene>
    <name evidence="2" type="ORF">OTERR_19700</name>
</gene>
<keyword evidence="3" id="KW-1185">Reference proteome</keyword>
<evidence type="ECO:0000313" key="3">
    <source>
        <dbReference type="Proteomes" id="UP000323671"/>
    </source>
</evidence>
<dbReference type="AlphaFoldDB" id="A0A5C1E906"/>
<feature type="signal peptide" evidence="1">
    <location>
        <begin position="1"/>
        <end position="30"/>
    </location>
</feature>
<dbReference type="EMBL" id="CP022579">
    <property type="protein sequence ID" value="QEL65446.1"/>
    <property type="molecule type" value="Genomic_DNA"/>
</dbReference>
<reference evidence="2 3" key="1">
    <citation type="submission" date="2017-07" db="EMBL/GenBank/DDBJ databases">
        <title>Complete genome sequence of Oryzomicrobium terrae TPP412.</title>
        <authorList>
            <person name="Chiu L.-W."/>
            <person name="Lo K.-J."/>
            <person name="Tsai Y.-M."/>
            <person name="Lin S.-S."/>
            <person name="Kuo C.-H."/>
            <person name="Liu C.-T."/>
        </authorList>
    </citation>
    <scope>NUCLEOTIDE SEQUENCE [LARGE SCALE GENOMIC DNA]</scope>
    <source>
        <strain evidence="2 3">TPP412</strain>
    </source>
</reference>
<dbReference type="PROSITE" id="PS51318">
    <property type="entry name" value="TAT"/>
    <property type="match status" value="1"/>
</dbReference>
<dbReference type="RefSeq" id="WP_054621413.1">
    <property type="nucleotide sequence ID" value="NZ_CP022579.1"/>
</dbReference>
<dbReference type="InterPro" id="IPR006311">
    <property type="entry name" value="TAT_signal"/>
</dbReference>
<evidence type="ECO:0000256" key="1">
    <source>
        <dbReference type="SAM" id="SignalP"/>
    </source>
</evidence>
<feature type="chain" id="PRO_5023129022" description="DUF3124 domain-containing protein" evidence="1">
    <location>
        <begin position="31"/>
        <end position="168"/>
    </location>
</feature>
<keyword evidence="1" id="KW-0732">Signal</keyword>
<evidence type="ECO:0008006" key="4">
    <source>
        <dbReference type="Google" id="ProtNLM"/>
    </source>
</evidence>
<name>A0A5C1E906_9RHOO</name>